<dbReference type="GO" id="GO:0000160">
    <property type="term" value="P:phosphorelay signal transduction system"/>
    <property type="evidence" value="ECO:0007669"/>
    <property type="project" value="InterPro"/>
</dbReference>
<gene>
    <name evidence="4" type="ORF">UV05_C0037G0003</name>
</gene>
<dbReference type="SMART" id="SM00448">
    <property type="entry name" value="REC"/>
    <property type="match status" value="1"/>
</dbReference>
<dbReference type="InterPro" id="IPR050595">
    <property type="entry name" value="Bact_response_regulator"/>
</dbReference>
<feature type="domain" description="Response regulatory" evidence="3">
    <location>
        <begin position="7"/>
        <end position="123"/>
    </location>
</feature>
<feature type="modified residue" description="4-aspartylphosphate" evidence="2">
    <location>
        <position position="56"/>
    </location>
</feature>
<comment type="caution">
    <text evidence="4">The sequence shown here is derived from an EMBL/GenBank/DDBJ whole genome shotgun (WGS) entry which is preliminary data.</text>
</comment>
<dbReference type="PROSITE" id="PS50110">
    <property type="entry name" value="RESPONSE_REGULATORY"/>
    <property type="match status" value="1"/>
</dbReference>
<dbReference type="InterPro" id="IPR001789">
    <property type="entry name" value="Sig_transdc_resp-reg_receiver"/>
</dbReference>
<sequence length="128" mass="14269">MADKKIKILLIEDDSFLSGMYDTKLKLEGFDVVLAEDGAKGLELAVSQRPDIILLDIILPKMDGFTALKHLKDNPETKKIPVILMTNLGQKEDVERGIALGAQDYLVKAHFMPSEVVEKIRQYLGDGK</sequence>
<dbReference type="EMBL" id="LCCZ01000037">
    <property type="protein sequence ID" value="KKS42723.1"/>
    <property type="molecule type" value="Genomic_DNA"/>
</dbReference>
<reference evidence="4 5" key="1">
    <citation type="journal article" date="2015" name="Nature">
        <title>rRNA introns, odd ribosomes, and small enigmatic genomes across a large radiation of phyla.</title>
        <authorList>
            <person name="Brown C.T."/>
            <person name="Hug L.A."/>
            <person name="Thomas B.C."/>
            <person name="Sharon I."/>
            <person name="Castelle C.J."/>
            <person name="Singh A."/>
            <person name="Wilkins M.J."/>
            <person name="Williams K.H."/>
            <person name="Banfield J.F."/>
        </authorList>
    </citation>
    <scope>NUCLEOTIDE SEQUENCE [LARGE SCALE GENOMIC DNA]</scope>
</reference>
<evidence type="ECO:0000313" key="4">
    <source>
        <dbReference type="EMBL" id="KKS42723.1"/>
    </source>
</evidence>
<evidence type="ECO:0000256" key="1">
    <source>
        <dbReference type="ARBA" id="ARBA00022553"/>
    </source>
</evidence>
<proteinExistence type="predicted"/>
<dbReference type="PANTHER" id="PTHR44591:SF3">
    <property type="entry name" value="RESPONSE REGULATORY DOMAIN-CONTAINING PROTEIN"/>
    <property type="match status" value="1"/>
</dbReference>
<dbReference type="Pfam" id="PF00072">
    <property type="entry name" value="Response_reg"/>
    <property type="match status" value="1"/>
</dbReference>
<dbReference type="SUPFAM" id="SSF52172">
    <property type="entry name" value="CheY-like"/>
    <property type="match status" value="1"/>
</dbReference>
<protein>
    <submittedName>
        <fullName evidence="4">Response regulator receiver protein</fullName>
    </submittedName>
</protein>
<accession>A0A0G1BZ62</accession>
<dbReference type="Proteomes" id="UP000034875">
    <property type="component" value="Unassembled WGS sequence"/>
</dbReference>
<dbReference type="AlphaFoldDB" id="A0A0G1BZ62"/>
<dbReference type="InterPro" id="IPR011006">
    <property type="entry name" value="CheY-like_superfamily"/>
</dbReference>
<evidence type="ECO:0000313" key="5">
    <source>
        <dbReference type="Proteomes" id="UP000034875"/>
    </source>
</evidence>
<dbReference type="PANTHER" id="PTHR44591">
    <property type="entry name" value="STRESS RESPONSE REGULATOR PROTEIN 1"/>
    <property type="match status" value="1"/>
</dbReference>
<evidence type="ECO:0000256" key="2">
    <source>
        <dbReference type="PROSITE-ProRule" id="PRU00169"/>
    </source>
</evidence>
<name>A0A0G1BZ62_9BACT</name>
<keyword evidence="1 2" id="KW-0597">Phosphoprotein</keyword>
<organism evidence="4 5">
    <name type="scientific">candidate division CPR1 bacterium GW2011_GWA2_42_17</name>
    <dbReference type="NCBI Taxonomy" id="1618341"/>
    <lineage>
        <taxon>Bacteria</taxon>
        <taxon>candidate division CPR1</taxon>
    </lineage>
</organism>
<evidence type="ECO:0000259" key="3">
    <source>
        <dbReference type="PROSITE" id="PS50110"/>
    </source>
</evidence>
<dbReference type="Gene3D" id="3.40.50.2300">
    <property type="match status" value="1"/>
</dbReference>